<proteinExistence type="inferred from homology"/>
<evidence type="ECO:0000256" key="4">
    <source>
        <dbReference type="ARBA" id="ARBA00016218"/>
    </source>
</evidence>
<dbReference type="EMBL" id="MLHO01000019">
    <property type="protein sequence ID" value="OOF57776.1"/>
    <property type="molecule type" value="Genomic_DNA"/>
</dbReference>
<evidence type="ECO:0000256" key="8">
    <source>
        <dbReference type="ARBA" id="ARBA00022840"/>
    </source>
</evidence>
<dbReference type="InterPro" id="IPR035907">
    <property type="entry name" value="Hppk_sf"/>
</dbReference>
<dbReference type="GO" id="GO:0003848">
    <property type="term" value="F:2-amino-4-hydroxy-6-hydroxymethyldihydropteridine diphosphokinase activity"/>
    <property type="evidence" value="ECO:0007669"/>
    <property type="project" value="UniProtKB-EC"/>
</dbReference>
<dbReference type="AlphaFoldDB" id="A0A1V3JLR2"/>
<dbReference type="Proteomes" id="UP000188541">
    <property type="component" value="Unassembled WGS sequence"/>
</dbReference>
<evidence type="ECO:0000256" key="9">
    <source>
        <dbReference type="ARBA" id="ARBA00022909"/>
    </source>
</evidence>
<keyword evidence="5" id="KW-0808">Transferase</keyword>
<keyword evidence="8" id="KW-0067">ATP-binding</keyword>
<dbReference type="GO" id="GO:0046656">
    <property type="term" value="P:folic acid biosynthetic process"/>
    <property type="evidence" value="ECO:0007669"/>
    <property type="project" value="UniProtKB-KW"/>
</dbReference>
<evidence type="ECO:0000256" key="5">
    <source>
        <dbReference type="ARBA" id="ARBA00022679"/>
    </source>
</evidence>
<dbReference type="PANTHER" id="PTHR43071">
    <property type="entry name" value="2-AMINO-4-HYDROXY-6-HYDROXYMETHYLDIHYDROPTERIDINE PYROPHOSPHOKINASE"/>
    <property type="match status" value="1"/>
</dbReference>
<gene>
    <name evidence="14" type="ORF">BKK55_03540</name>
</gene>
<dbReference type="NCBIfam" id="TIGR01498">
    <property type="entry name" value="folK"/>
    <property type="match status" value="1"/>
</dbReference>
<comment type="pathway">
    <text evidence="1">Cofactor biosynthesis; tetrahydrofolate biosynthesis; 2-amino-4-hydroxy-6-hydroxymethyl-7,8-dihydropteridine diphosphate from 7,8-dihydroneopterin triphosphate: step 4/4.</text>
</comment>
<evidence type="ECO:0000256" key="6">
    <source>
        <dbReference type="ARBA" id="ARBA00022741"/>
    </source>
</evidence>
<keyword evidence="7 14" id="KW-0418">Kinase</keyword>
<dbReference type="UniPathway" id="UPA00077">
    <property type="reaction ID" value="UER00155"/>
</dbReference>
<evidence type="ECO:0000313" key="15">
    <source>
        <dbReference type="Proteomes" id="UP000188541"/>
    </source>
</evidence>
<evidence type="ECO:0000256" key="10">
    <source>
        <dbReference type="ARBA" id="ARBA00029409"/>
    </source>
</evidence>
<reference evidence="14 15" key="1">
    <citation type="submission" date="2016-10" db="EMBL/GenBank/DDBJ databases">
        <title>Rodentibacter gen. nov. and new species.</title>
        <authorList>
            <person name="Christensen H."/>
        </authorList>
    </citation>
    <scope>NUCLEOTIDE SEQUENCE [LARGE SCALE GENOMIC DNA]</scope>
    <source>
        <strain evidence="14 15">1996246016</strain>
    </source>
</reference>
<comment type="caution">
    <text evidence="14">The sequence shown here is derived from an EMBL/GenBank/DDBJ whole genome shotgun (WGS) entry which is preliminary data.</text>
</comment>
<sequence>MITAYIALGSNLNTPAEQLNSALKAIKNLPQTRLIAVSSFYQSKPLGPQDQPDYVNAVAKIETALSPLLLLDELQRIENEQGRVRLRRWGERTLDLDILLYSNEMIQNERLTIPHYDMYNREFVIVPLLEITPDLIFPDGKKLSELASNFIDHSMKKILKNNRTLILLKCGYFN</sequence>
<dbReference type="SUPFAM" id="SSF55083">
    <property type="entry name" value="6-hydroxymethyl-7,8-dihydropterin pyrophosphokinase, HPPK"/>
    <property type="match status" value="1"/>
</dbReference>
<dbReference type="STRING" id="1908266.BKK55_03540"/>
<keyword evidence="9" id="KW-0289">Folate biosynthesis</keyword>
<comment type="function">
    <text evidence="10">Catalyzes the transfer of pyrophosphate from adenosine triphosphate (ATP) to 6-hydroxymethyl-7,8-dihydropterin, an enzymatic step in folate biosynthesis pathway.</text>
</comment>
<protein>
    <recommendedName>
        <fullName evidence="4">2-amino-4-hydroxy-6-hydroxymethyldihydropteridine pyrophosphokinase</fullName>
        <ecNumber evidence="3">2.7.6.3</ecNumber>
    </recommendedName>
    <alternativeName>
        <fullName evidence="11">6-hydroxymethyl-7,8-dihydropterin pyrophosphokinase</fullName>
    </alternativeName>
    <alternativeName>
        <fullName evidence="12">7,8-dihydro-6-hydroxymethylpterin-pyrophosphokinase</fullName>
    </alternativeName>
</protein>
<evidence type="ECO:0000256" key="1">
    <source>
        <dbReference type="ARBA" id="ARBA00005051"/>
    </source>
</evidence>
<evidence type="ECO:0000259" key="13">
    <source>
        <dbReference type="PROSITE" id="PS00794"/>
    </source>
</evidence>
<dbReference type="Pfam" id="PF01288">
    <property type="entry name" value="HPPK"/>
    <property type="match status" value="1"/>
</dbReference>
<keyword evidence="15" id="KW-1185">Reference proteome</keyword>
<evidence type="ECO:0000256" key="2">
    <source>
        <dbReference type="ARBA" id="ARBA00005810"/>
    </source>
</evidence>
<evidence type="ECO:0000256" key="11">
    <source>
        <dbReference type="ARBA" id="ARBA00029766"/>
    </source>
</evidence>
<dbReference type="GO" id="GO:0046654">
    <property type="term" value="P:tetrahydrofolate biosynthetic process"/>
    <property type="evidence" value="ECO:0007669"/>
    <property type="project" value="UniProtKB-UniPathway"/>
</dbReference>
<dbReference type="PANTHER" id="PTHR43071:SF1">
    <property type="entry name" value="2-AMINO-4-HYDROXY-6-HYDROXYMETHYLDIHYDROPTERIDINE PYROPHOSPHOKINASE"/>
    <property type="match status" value="1"/>
</dbReference>
<feature type="domain" description="7,8-dihydro-6-hydroxymethylpterin-pyrophosphokinase" evidence="13">
    <location>
        <begin position="88"/>
        <end position="99"/>
    </location>
</feature>
<evidence type="ECO:0000256" key="7">
    <source>
        <dbReference type="ARBA" id="ARBA00022777"/>
    </source>
</evidence>
<evidence type="ECO:0000256" key="3">
    <source>
        <dbReference type="ARBA" id="ARBA00013253"/>
    </source>
</evidence>
<dbReference type="Gene3D" id="3.30.70.560">
    <property type="entry name" value="7,8-Dihydro-6-hydroxymethylpterin-pyrophosphokinase HPPK"/>
    <property type="match status" value="1"/>
</dbReference>
<dbReference type="OrthoDB" id="9808041at2"/>
<name>A0A1V3JLR2_9PAST</name>
<dbReference type="CDD" id="cd00483">
    <property type="entry name" value="HPPK"/>
    <property type="match status" value="1"/>
</dbReference>
<dbReference type="EC" id="2.7.6.3" evidence="3"/>
<evidence type="ECO:0000256" key="12">
    <source>
        <dbReference type="ARBA" id="ARBA00033413"/>
    </source>
</evidence>
<evidence type="ECO:0000313" key="14">
    <source>
        <dbReference type="EMBL" id="OOF57776.1"/>
    </source>
</evidence>
<dbReference type="InterPro" id="IPR000550">
    <property type="entry name" value="Hppk"/>
</dbReference>
<keyword evidence="6" id="KW-0547">Nucleotide-binding</keyword>
<comment type="similarity">
    <text evidence="2">Belongs to the HPPK family.</text>
</comment>
<dbReference type="GO" id="GO:0016301">
    <property type="term" value="F:kinase activity"/>
    <property type="evidence" value="ECO:0007669"/>
    <property type="project" value="UniProtKB-KW"/>
</dbReference>
<dbReference type="GO" id="GO:0005524">
    <property type="term" value="F:ATP binding"/>
    <property type="evidence" value="ECO:0007669"/>
    <property type="project" value="UniProtKB-KW"/>
</dbReference>
<organism evidence="14 15">
    <name type="scientific">Rodentibacter genomosp. 2</name>
    <dbReference type="NCBI Taxonomy" id="1908266"/>
    <lineage>
        <taxon>Bacteria</taxon>
        <taxon>Pseudomonadati</taxon>
        <taxon>Pseudomonadota</taxon>
        <taxon>Gammaproteobacteria</taxon>
        <taxon>Pasteurellales</taxon>
        <taxon>Pasteurellaceae</taxon>
        <taxon>Rodentibacter</taxon>
    </lineage>
</organism>
<dbReference type="RefSeq" id="WP_077550602.1">
    <property type="nucleotide sequence ID" value="NZ_MLHO01000019.1"/>
</dbReference>
<dbReference type="PROSITE" id="PS00794">
    <property type="entry name" value="HPPK"/>
    <property type="match status" value="1"/>
</dbReference>
<accession>A0A1V3JLR2</accession>